<dbReference type="InterPro" id="IPR033803">
    <property type="entry name" value="CBD-like_Golvesin-Xly"/>
</dbReference>
<evidence type="ECO:0000256" key="6">
    <source>
        <dbReference type="SAM" id="MobiDB-lite"/>
    </source>
</evidence>
<evidence type="ECO:0000256" key="3">
    <source>
        <dbReference type="ARBA" id="ARBA00023002"/>
    </source>
</evidence>
<feature type="region of interest" description="Disordered" evidence="6">
    <location>
        <begin position="746"/>
        <end position="770"/>
    </location>
</feature>
<evidence type="ECO:0000256" key="1">
    <source>
        <dbReference type="ARBA" id="ARBA00022485"/>
    </source>
</evidence>
<dbReference type="Pfam" id="PF25275">
    <property type="entry name" value="Golvesin_C"/>
    <property type="match status" value="1"/>
</dbReference>
<dbReference type="PANTHER" id="PTHR43498">
    <property type="entry name" value="FERREDOXIN:COB-COM HETERODISULFIDE REDUCTASE SUBUNIT A"/>
    <property type="match status" value="1"/>
</dbReference>
<feature type="region of interest" description="Disordered" evidence="6">
    <location>
        <begin position="582"/>
        <end position="608"/>
    </location>
</feature>
<protein>
    <submittedName>
        <fullName evidence="8">Xanthan lyase</fullName>
        <ecNumber evidence="8">4.2.2.12</ecNumber>
    </submittedName>
</protein>
<dbReference type="InterPro" id="IPR036188">
    <property type="entry name" value="FAD/NAD-bd_sf"/>
</dbReference>
<reference evidence="8 9" key="1">
    <citation type="submission" date="2019-02" db="EMBL/GenBank/DDBJ databases">
        <title>Deep-cultivation of Planctomycetes and their phenomic and genomic characterization uncovers novel biology.</title>
        <authorList>
            <person name="Wiegand S."/>
            <person name="Jogler M."/>
            <person name="Boedeker C."/>
            <person name="Pinto D."/>
            <person name="Vollmers J."/>
            <person name="Rivas-Marin E."/>
            <person name="Kohn T."/>
            <person name="Peeters S.H."/>
            <person name="Heuer A."/>
            <person name="Rast P."/>
            <person name="Oberbeckmann S."/>
            <person name="Bunk B."/>
            <person name="Jeske O."/>
            <person name="Meyerdierks A."/>
            <person name="Storesund J.E."/>
            <person name="Kallscheuer N."/>
            <person name="Luecker S."/>
            <person name="Lage O.M."/>
            <person name="Pohl T."/>
            <person name="Merkel B.J."/>
            <person name="Hornburger P."/>
            <person name="Mueller R.-W."/>
            <person name="Bruemmer F."/>
            <person name="Labrenz M."/>
            <person name="Spormann A.M."/>
            <person name="Op den Camp H."/>
            <person name="Overmann J."/>
            <person name="Amann R."/>
            <person name="Jetten M.S.M."/>
            <person name="Mascher T."/>
            <person name="Medema M.H."/>
            <person name="Devos D.P."/>
            <person name="Kaster A.-K."/>
            <person name="Ovreas L."/>
            <person name="Rohde M."/>
            <person name="Galperin M.Y."/>
            <person name="Jogler C."/>
        </authorList>
    </citation>
    <scope>NUCLEOTIDE SEQUENCE [LARGE SCALE GENOMIC DNA]</scope>
    <source>
        <strain evidence="8 9">HG66A1</strain>
    </source>
</reference>
<keyword evidence="8" id="KW-0456">Lyase</keyword>
<evidence type="ECO:0000256" key="4">
    <source>
        <dbReference type="ARBA" id="ARBA00023004"/>
    </source>
</evidence>
<gene>
    <name evidence="8" type="primary">xly_3</name>
    <name evidence="8" type="ORF">HG66A1_24400</name>
</gene>
<dbReference type="Proteomes" id="UP000320421">
    <property type="component" value="Chromosome"/>
</dbReference>
<dbReference type="Gene3D" id="3.50.50.60">
    <property type="entry name" value="FAD/NAD(P)-binding domain"/>
    <property type="match status" value="2"/>
</dbReference>
<evidence type="ECO:0000313" key="8">
    <source>
        <dbReference type="EMBL" id="QDT20652.1"/>
    </source>
</evidence>
<evidence type="ECO:0000256" key="2">
    <source>
        <dbReference type="ARBA" id="ARBA00022723"/>
    </source>
</evidence>
<dbReference type="GO" id="GO:0051539">
    <property type="term" value="F:4 iron, 4 sulfur cluster binding"/>
    <property type="evidence" value="ECO:0007669"/>
    <property type="project" value="UniProtKB-KW"/>
</dbReference>
<keyword evidence="1" id="KW-0004">4Fe-4S</keyword>
<feature type="region of interest" description="Disordered" evidence="6">
    <location>
        <begin position="1329"/>
        <end position="1356"/>
    </location>
</feature>
<dbReference type="SUPFAM" id="SSF51905">
    <property type="entry name" value="FAD/NAD(P)-binding domain"/>
    <property type="match status" value="2"/>
</dbReference>
<evidence type="ECO:0000256" key="5">
    <source>
        <dbReference type="ARBA" id="ARBA00023014"/>
    </source>
</evidence>
<feature type="domain" description="Golvesin/Xly CBD-like" evidence="7">
    <location>
        <begin position="569"/>
        <end position="697"/>
    </location>
</feature>
<feature type="compositionally biased region" description="Basic and acidic residues" evidence="6">
    <location>
        <begin position="595"/>
        <end position="605"/>
    </location>
</feature>
<dbReference type="OrthoDB" id="287984at2"/>
<dbReference type="PRINTS" id="PR00411">
    <property type="entry name" value="PNDRDTASEI"/>
</dbReference>
<keyword evidence="5" id="KW-0411">Iron-sulfur</keyword>
<dbReference type="GO" id="GO:0047492">
    <property type="term" value="F:xanthan lyase activity"/>
    <property type="evidence" value="ECO:0007669"/>
    <property type="project" value="UniProtKB-EC"/>
</dbReference>
<evidence type="ECO:0000313" key="9">
    <source>
        <dbReference type="Proteomes" id="UP000320421"/>
    </source>
</evidence>
<keyword evidence="2" id="KW-0479">Metal-binding</keyword>
<keyword evidence="4" id="KW-0408">Iron</keyword>
<dbReference type="EMBL" id="CP036266">
    <property type="protein sequence ID" value="QDT20652.1"/>
    <property type="molecule type" value="Genomic_DNA"/>
</dbReference>
<sequence length="1373" mass="152064">MPRSLSLVVVLFYSLLVILSPLSAAEPDHKVDICVYGGTSGGVVAAVKAARLGKTAILIEPGQHLGGMSSGGLSFSDMGKSATVAGMAREFYERIGKKYGKPLETRLEPHVAETVFEEMIKEAGVKVIRGEPLQKVQKQGPRIVELTTEQGTRIAAEMFIDCTYEGDLLAAAGVSYSLTREANSQYDETLNGVQLYEIPQVHFGKYDKIGRRKDRRGLWDRAIPLDPYKIPGKPESGLLPLIEEGELGTIGEAAPGVQAYCFRLCVTDQPENRIPIAPPANYDPARYEIVARYIAACEKAGDDMDLRWFTKHDALPNGKFDFNTAYFGLNYVGGNKGYSEASHAERQQIIKEHENYARGLFYFLKTDERVPQKVRDQVSRYGLCKDEFQDNGGWPHQLYIRESRRMVSDLVMTEHFCRHQVVAPKSVGLASYGIDIHEIRRIVHNGIMVREGKLLGHHSTRGPYPIGFDAIVPKAEECDNLLVTFAISASHVAFGSTRMEPVLMILSQSAATAASQAIDVGCAIQEVNYQRLRTQLLADGQLLDWPAPVQNGKSTARVIVNPEKLPGIVLDDSDAEFIGSWAESNGQPSPIGRNYSHDGNKDRGQKSARFTPAIKQSGDYEVRLLYTWHPNRSSKVPVMIQSADGKKTVIINQRQPALVKQVPVSLGTFHFEAGQPASVTVSNQGADGYVVVDGLQLLPVKLAEAERTGKRKSGYPQLTMEAKPKFSQPNAAQAAQVAFSPLAEKTLPRTPGESTRHSTEPVQLAPSADADEVAGKSYDVIVVGGTGGGVATAVRAAREGCSVLLVQHNGHIGGMMTNGLMQWDALYGGPRSPLFSELLENIENYYIDTFGRDSRDHQTVRYTHEKYPIGWAEPHVAEREYNRLVAQEKNITLLLHHYPTDVDRQGSLIKSVTLCRYGTPGTIQVKGTTIVDATYEGDLFALADVPYRVGREARDEYNEPHAGKVFVNIDGHRPESIVNEGLNIRVYGARQGSIDPTSPFSVDGAVQAYNYRFCVTSDPANRLPIPKPASYDRANYLDFHRRYIPASQGPNHKSHVNSPIMPGHNHAYPEADWPTREKIIQQHLDFGLGLMWFLQHDESIPETKRQEYLKWGLPKDEYADFDHVPYEMYVREARRIVGRHVFNENDGMLADGYHRTPIHQDSIAVTDWYMDSHSCTTDSRPGFKYDGKLILTEESRPSQIPYRALLPQGVDNLLVPVCLSATHIAWGAIRLEPVFLSTGEAAGYAAALAKQQGTTPADLNPDLLLKTLVRRRQLVSFFNDLKVNNSDPSIPAAQYFATKGFFNDYNARLNEPLTKAVHDVWERGLKQMEQGTSDPGKLAVEVQQAEEETSPATGETRGAFLLKAWGSVEPRSS</sequence>
<organism evidence="8 9">
    <name type="scientific">Gimesia chilikensis</name>
    <dbReference type="NCBI Taxonomy" id="2605989"/>
    <lineage>
        <taxon>Bacteria</taxon>
        <taxon>Pseudomonadati</taxon>
        <taxon>Planctomycetota</taxon>
        <taxon>Planctomycetia</taxon>
        <taxon>Planctomycetales</taxon>
        <taxon>Planctomycetaceae</taxon>
        <taxon>Gimesia</taxon>
    </lineage>
</organism>
<proteinExistence type="predicted"/>
<dbReference type="PANTHER" id="PTHR43498:SF1">
    <property type="entry name" value="COB--COM HETERODISULFIDE REDUCTASE IRON-SULFUR SUBUNIT A"/>
    <property type="match status" value="1"/>
</dbReference>
<dbReference type="InterPro" id="IPR039650">
    <property type="entry name" value="HdrA-like"/>
</dbReference>
<name>A0A517PMQ2_9PLAN</name>
<dbReference type="RefSeq" id="WP_145183771.1">
    <property type="nucleotide sequence ID" value="NZ_CP036266.1"/>
</dbReference>
<keyword evidence="9" id="KW-1185">Reference proteome</keyword>
<keyword evidence="3" id="KW-0560">Oxidoreductase</keyword>
<dbReference type="Pfam" id="PF12831">
    <property type="entry name" value="FAD_oxidored"/>
    <property type="match status" value="2"/>
</dbReference>
<dbReference type="GO" id="GO:0046872">
    <property type="term" value="F:metal ion binding"/>
    <property type="evidence" value="ECO:0007669"/>
    <property type="project" value="UniProtKB-KW"/>
</dbReference>
<dbReference type="EC" id="4.2.2.12" evidence="8"/>
<evidence type="ECO:0000259" key="7">
    <source>
        <dbReference type="Pfam" id="PF25275"/>
    </source>
</evidence>
<accession>A0A517PMQ2</accession>
<dbReference type="GO" id="GO:0016491">
    <property type="term" value="F:oxidoreductase activity"/>
    <property type="evidence" value="ECO:0007669"/>
    <property type="project" value="UniProtKB-KW"/>
</dbReference>